<organism evidence="2 3">
    <name type="scientific">Platanthera guangdongensis</name>
    <dbReference type="NCBI Taxonomy" id="2320717"/>
    <lineage>
        <taxon>Eukaryota</taxon>
        <taxon>Viridiplantae</taxon>
        <taxon>Streptophyta</taxon>
        <taxon>Embryophyta</taxon>
        <taxon>Tracheophyta</taxon>
        <taxon>Spermatophyta</taxon>
        <taxon>Magnoliopsida</taxon>
        <taxon>Liliopsida</taxon>
        <taxon>Asparagales</taxon>
        <taxon>Orchidaceae</taxon>
        <taxon>Orchidoideae</taxon>
        <taxon>Orchideae</taxon>
        <taxon>Orchidinae</taxon>
        <taxon>Platanthera</taxon>
    </lineage>
</organism>
<evidence type="ECO:0000313" key="2">
    <source>
        <dbReference type="EMBL" id="KAK8964258.1"/>
    </source>
</evidence>
<dbReference type="Proteomes" id="UP001412067">
    <property type="component" value="Unassembled WGS sequence"/>
</dbReference>
<comment type="caution">
    <text evidence="2">The sequence shown here is derived from an EMBL/GenBank/DDBJ whole genome shotgun (WGS) entry which is preliminary data.</text>
</comment>
<reference evidence="2 3" key="1">
    <citation type="journal article" date="2022" name="Nat. Plants">
        <title>Genomes of leafy and leafless Platanthera orchids illuminate the evolution of mycoheterotrophy.</title>
        <authorList>
            <person name="Li M.H."/>
            <person name="Liu K.W."/>
            <person name="Li Z."/>
            <person name="Lu H.C."/>
            <person name="Ye Q.L."/>
            <person name="Zhang D."/>
            <person name="Wang J.Y."/>
            <person name="Li Y.F."/>
            <person name="Zhong Z.M."/>
            <person name="Liu X."/>
            <person name="Yu X."/>
            <person name="Liu D.K."/>
            <person name="Tu X.D."/>
            <person name="Liu B."/>
            <person name="Hao Y."/>
            <person name="Liao X.Y."/>
            <person name="Jiang Y.T."/>
            <person name="Sun W.H."/>
            <person name="Chen J."/>
            <person name="Chen Y.Q."/>
            <person name="Ai Y."/>
            <person name="Zhai J.W."/>
            <person name="Wu S.S."/>
            <person name="Zhou Z."/>
            <person name="Hsiao Y.Y."/>
            <person name="Wu W.L."/>
            <person name="Chen Y.Y."/>
            <person name="Lin Y.F."/>
            <person name="Hsu J.L."/>
            <person name="Li C.Y."/>
            <person name="Wang Z.W."/>
            <person name="Zhao X."/>
            <person name="Zhong W.Y."/>
            <person name="Ma X.K."/>
            <person name="Ma L."/>
            <person name="Huang J."/>
            <person name="Chen G.Z."/>
            <person name="Huang M.Z."/>
            <person name="Huang L."/>
            <person name="Peng D.H."/>
            <person name="Luo Y.B."/>
            <person name="Zou S.Q."/>
            <person name="Chen S.P."/>
            <person name="Lan S."/>
            <person name="Tsai W.C."/>
            <person name="Van de Peer Y."/>
            <person name="Liu Z.J."/>
        </authorList>
    </citation>
    <scope>NUCLEOTIDE SEQUENCE [LARGE SCALE GENOMIC DNA]</scope>
    <source>
        <strain evidence="2">Lor288</strain>
    </source>
</reference>
<keyword evidence="3" id="KW-1185">Reference proteome</keyword>
<dbReference type="PANTHER" id="PTHR16166:SF130">
    <property type="entry name" value="PROTEIN SORTING-ASSOCIATED PROTEIN, PUTATIVE (DUF1162)-RELATED"/>
    <property type="match status" value="1"/>
</dbReference>
<dbReference type="PANTHER" id="PTHR16166">
    <property type="entry name" value="VACUOLAR PROTEIN SORTING-ASSOCIATED PROTEIN VPS13"/>
    <property type="match status" value="1"/>
</dbReference>
<dbReference type="EMBL" id="JBBWWR010000007">
    <property type="protein sequence ID" value="KAK8964258.1"/>
    <property type="molecule type" value="Genomic_DNA"/>
</dbReference>
<keyword evidence="1" id="KW-0732">Signal</keyword>
<evidence type="ECO:0000256" key="1">
    <source>
        <dbReference type="SAM" id="SignalP"/>
    </source>
</evidence>
<feature type="chain" id="PRO_5045989695" evidence="1">
    <location>
        <begin position="22"/>
        <end position="413"/>
    </location>
</feature>
<name>A0ABR2MJB7_9ASPA</name>
<gene>
    <name evidence="2" type="ORF">KSP40_PGU006437</name>
</gene>
<sequence>MASLICIFSLFCSSPLHRSSSLVDSLLLAVRVLIHCSYKLAADYHLIREINIDKISEWKPFFKARQHRGMLLLMPPNNQFENEHETINESHGIEVFKLGFEVYADGSTRVLRLCESTRLEQIASQPSASFQLLLSSFAVHFLGKNKQSFTVDEKWQGAPFASMIRRSQLHGSGINMNILQLVFNLQNANSKIKQVKYSSIIIQPIDLKIDEETLMKLVPFWRSSNSNSREPSRQFYFKQFEIHPVKIIASFLPGNQYPSYSSAQETLRSFLHSVLKVPSISNVVLELNGVLLTHTVVTSRELLIKCAQHYSWYLIRAVYIAKGSSLLPPAFSSIFDDTASSSLDVFFDPSDGSISLPGLTLDATKVGDVVRLSKLVQIQRGLEVVAGSLIQGRLRRDFMRLVKEEAFDNLKCR</sequence>
<proteinExistence type="predicted"/>
<accession>A0ABR2MJB7</accession>
<protein>
    <submittedName>
        <fullName evidence="2">Uncharacterized protein</fullName>
    </submittedName>
</protein>
<feature type="signal peptide" evidence="1">
    <location>
        <begin position="1"/>
        <end position="21"/>
    </location>
</feature>
<dbReference type="InterPro" id="IPR026847">
    <property type="entry name" value="VPS13"/>
</dbReference>
<evidence type="ECO:0000313" key="3">
    <source>
        <dbReference type="Proteomes" id="UP001412067"/>
    </source>
</evidence>